<evidence type="ECO:0000313" key="2">
    <source>
        <dbReference type="Proteomes" id="UP000284250"/>
    </source>
</evidence>
<feature type="non-terminal residue" evidence="1">
    <location>
        <position position="1"/>
    </location>
</feature>
<accession>A0A418QHA2</accession>
<keyword evidence="2" id="KW-1185">Reference proteome</keyword>
<sequence length="60" mass="6435">SYDAGRFSAVTMQALVAAWAGELAALLDELAGEQPAQLTPVDLTFKGLSIEQLQQLNEML</sequence>
<evidence type="ECO:0000313" key="1">
    <source>
        <dbReference type="EMBL" id="RIY04530.1"/>
    </source>
</evidence>
<proteinExistence type="predicted"/>
<reference evidence="1 2" key="2">
    <citation type="submission" date="2019-01" db="EMBL/GenBank/DDBJ databases">
        <title>Hymenobacter humicola sp. nov., isolated from soils in Antarctica.</title>
        <authorList>
            <person name="Sedlacek I."/>
            <person name="Holochova P."/>
            <person name="Kralova S."/>
            <person name="Pantucek R."/>
            <person name="Stankova E."/>
            <person name="Vrbovska V."/>
            <person name="Kristofova L."/>
            <person name="Svec P."/>
            <person name="Busse H.-J."/>
        </authorList>
    </citation>
    <scope>NUCLEOTIDE SEQUENCE [LARGE SCALE GENOMIC DNA]</scope>
    <source>
        <strain evidence="1 2">CCM 8852</strain>
    </source>
</reference>
<name>A0A418QHA2_9BACT</name>
<comment type="caution">
    <text evidence="1">The sequence shown here is derived from an EMBL/GenBank/DDBJ whole genome shotgun (WGS) entry which is preliminary data.</text>
</comment>
<reference evidence="1 2" key="1">
    <citation type="submission" date="2018-09" db="EMBL/GenBank/DDBJ databases">
        <authorList>
            <person name="Zeman M."/>
            <person name="Pardy F."/>
        </authorList>
    </citation>
    <scope>NUCLEOTIDE SEQUENCE [LARGE SCALE GENOMIC DNA]</scope>
    <source>
        <strain evidence="1 2">CCM 8852</strain>
    </source>
</reference>
<organism evidence="1 2">
    <name type="scientific">Hymenobacter rubripertinctus</name>
    <dbReference type="NCBI Taxonomy" id="2029981"/>
    <lineage>
        <taxon>Bacteria</taxon>
        <taxon>Pseudomonadati</taxon>
        <taxon>Bacteroidota</taxon>
        <taxon>Cytophagia</taxon>
        <taxon>Cytophagales</taxon>
        <taxon>Hymenobacteraceae</taxon>
        <taxon>Hymenobacter</taxon>
    </lineage>
</organism>
<dbReference type="Proteomes" id="UP000284250">
    <property type="component" value="Unassembled WGS sequence"/>
</dbReference>
<dbReference type="EMBL" id="QYCN01000098">
    <property type="protein sequence ID" value="RIY04530.1"/>
    <property type="molecule type" value="Genomic_DNA"/>
</dbReference>
<dbReference type="AlphaFoldDB" id="A0A418QHA2"/>
<gene>
    <name evidence="1" type="ORF">D0T11_21650</name>
</gene>
<dbReference type="RefSeq" id="WP_182888567.1">
    <property type="nucleotide sequence ID" value="NZ_QYCN01000098.1"/>
</dbReference>
<protein>
    <submittedName>
        <fullName evidence="1">Uncharacterized protein</fullName>
    </submittedName>
</protein>